<reference evidence="2" key="1">
    <citation type="submission" date="2019-06" db="EMBL/GenBank/DDBJ databases">
        <title>The complete genome of Emcibacter congregatus ZYLT.</title>
        <authorList>
            <person name="Zhao Z."/>
        </authorList>
    </citation>
    <scope>NUCLEOTIDE SEQUENCE [LARGE SCALE GENOMIC DNA]</scope>
    <source>
        <strain evidence="2">MCCC 1A06723</strain>
    </source>
</reference>
<name>A0A501PQD4_9PROT</name>
<evidence type="ECO:0000313" key="2">
    <source>
        <dbReference type="Proteomes" id="UP000319148"/>
    </source>
</evidence>
<keyword evidence="2" id="KW-1185">Reference proteome</keyword>
<protein>
    <submittedName>
        <fullName evidence="1">Uncharacterized protein</fullName>
    </submittedName>
</protein>
<dbReference type="Proteomes" id="UP000319148">
    <property type="component" value="Unassembled WGS sequence"/>
</dbReference>
<gene>
    <name evidence="1" type="ORF">FIV46_06755</name>
</gene>
<evidence type="ECO:0000313" key="1">
    <source>
        <dbReference type="EMBL" id="TPD61901.1"/>
    </source>
</evidence>
<accession>A0A501PQD4</accession>
<organism evidence="1 2">
    <name type="scientific">Emcibacter nanhaiensis</name>
    <dbReference type="NCBI Taxonomy" id="1505037"/>
    <lineage>
        <taxon>Bacteria</taxon>
        <taxon>Pseudomonadati</taxon>
        <taxon>Pseudomonadota</taxon>
        <taxon>Alphaproteobacteria</taxon>
        <taxon>Emcibacterales</taxon>
        <taxon>Emcibacteraceae</taxon>
        <taxon>Emcibacter</taxon>
    </lineage>
</organism>
<dbReference type="AlphaFoldDB" id="A0A501PQD4"/>
<dbReference type="EMBL" id="VFIY01000005">
    <property type="protein sequence ID" value="TPD61901.1"/>
    <property type="molecule type" value="Genomic_DNA"/>
</dbReference>
<sequence length="60" mass="6819">MSEGEFDLQEYLAMVRRDRADTLDCLRFLLEEAQKGGLTSVVELLEQAIPEIEAAFREDG</sequence>
<proteinExistence type="predicted"/>
<comment type="caution">
    <text evidence="1">The sequence shown here is derived from an EMBL/GenBank/DDBJ whole genome shotgun (WGS) entry which is preliminary data.</text>
</comment>
<dbReference type="RefSeq" id="WP_139939739.1">
    <property type="nucleotide sequence ID" value="NZ_JBHSYP010000003.1"/>
</dbReference>